<reference evidence="4" key="1">
    <citation type="journal article" date="2012" name="Nature">
        <title>The oyster genome reveals stress adaptation and complexity of shell formation.</title>
        <authorList>
            <person name="Zhang G."/>
            <person name="Fang X."/>
            <person name="Guo X."/>
            <person name="Li L."/>
            <person name="Luo R."/>
            <person name="Xu F."/>
            <person name="Yang P."/>
            <person name="Zhang L."/>
            <person name="Wang X."/>
            <person name="Qi H."/>
            <person name="Xiong Z."/>
            <person name="Que H."/>
            <person name="Xie Y."/>
            <person name="Holland P.W."/>
            <person name="Paps J."/>
            <person name="Zhu Y."/>
            <person name="Wu F."/>
            <person name="Chen Y."/>
            <person name="Wang J."/>
            <person name="Peng C."/>
            <person name="Meng J."/>
            <person name="Yang L."/>
            <person name="Liu J."/>
            <person name="Wen B."/>
            <person name="Zhang N."/>
            <person name="Huang Z."/>
            <person name="Zhu Q."/>
            <person name="Feng Y."/>
            <person name="Mount A."/>
            <person name="Hedgecock D."/>
            <person name="Xu Z."/>
            <person name="Liu Y."/>
            <person name="Domazet-Loso T."/>
            <person name="Du Y."/>
            <person name="Sun X."/>
            <person name="Zhang S."/>
            <person name="Liu B."/>
            <person name="Cheng P."/>
            <person name="Jiang X."/>
            <person name="Li J."/>
            <person name="Fan D."/>
            <person name="Wang W."/>
            <person name="Fu W."/>
            <person name="Wang T."/>
            <person name="Wang B."/>
            <person name="Zhang J."/>
            <person name="Peng Z."/>
            <person name="Li Y."/>
            <person name="Li N."/>
            <person name="Wang J."/>
            <person name="Chen M."/>
            <person name="He Y."/>
            <person name="Tan F."/>
            <person name="Song X."/>
            <person name="Zheng Q."/>
            <person name="Huang R."/>
            <person name="Yang H."/>
            <person name="Du X."/>
            <person name="Chen L."/>
            <person name="Yang M."/>
            <person name="Gaffney P.M."/>
            <person name="Wang S."/>
            <person name="Luo L."/>
            <person name="She Z."/>
            <person name="Ming Y."/>
            <person name="Huang W."/>
            <person name="Zhang S."/>
            <person name="Huang B."/>
            <person name="Zhang Y."/>
            <person name="Qu T."/>
            <person name="Ni P."/>
            <person name="Miao G."/>
            <person name="Wang J."/>
            <person name="Wang Q."/>
            <person name="Steinberg C.E."/>
            <person name="Wang H."/>
            <person name="Li N."/>
            <person name="Qian L."/>
            <person name="Zhang G."/>
            <person name="Li Y."/>
            <person name="Yang H."/>
            <person name="Liu X."/>
            <person name="Wang J."/>
            <person name="Yin Y."/>
            <person name="Wang J."/>
        </authorList>
    </citation>
    <scope>NUCLEOTIDE SEQUENCE [LARGE SCALE GENOMIC DNA]</scope>
    <source>
        <strain evidence="4">05x7-T-G4-1.051#20</strain>
    </source>
</reference>
<evidence type="ECO:0000256" key="2">
    <source>
        <dbReference type="ARBA" id="ARBA00022525"/>
    </source>
</evidence>
<feature type="domain" description="C1q" evidence="3">
    <location>
        <begin position="243"/>
        <end position="387"/>
    </location>
</feature>
<dbReference type="PANTHER" id="PTHR15427:SF33">
    <property type="entry name" value="COLLAGEN IV NC1 DOMAIN-CONTAINING PROTEIN"/>
    <property type="match status" value="1"/>
</dbReference>
<dbReference type="InterPro" id="IPR045860">
    <property type="entry name" value="Snake_toxin-like_sf"/>
</dbReference>
<dbReference type="SMART" id="SM00110">
    <property type="entry name" value="C1Q"/>
    <property type="match status" value="2"/>
</dbReference>
<dbReference type="InterPro" id="IPR016054">
    <property type="entry name" value="LY6_UPA_recep-like"/>
</dbReference>
<comment type="subcellular location">
    <subcellularLocation>
        <location evidence="1">Secreted</location>
    </subcellularLocation>
</comment>
<evidence type="ECO:0000313" key="4">
    <source>
        <dbReference type="EMBL" id="EKC40332.1"/>
    </source>
</evidence>
<dbReference type="InterPro" id="IPR008983">
    <property type="entry name" value="Tumour_necrosis_fac-like_dom"/>
</dbReference>
<dbReference type="PRINTS" id="PR00007">
    <property type="entry name" value="COMPLEMNTC1Q"/>
</dbReference>
<dbReference type="EMBL" id="JH815762">
    <property type="protein sequence ID" value="EKC40332.1"/>
    <property type="molecule type" value="Genomic_DNA"/>
</dbReference>
<organism evidence="4">
    <name type="scientific">Magallana gigas</name>
    <name type="common">Pacific oyster</name>
    <name type="synonym">Crassostrea gigas</name>
    <dbReference type="NCBI Taxonomy" id="29159"/>
    <lineage>
        <taxon>Eukaryota</taxon>
        <taxon>Metazoa</taxon>
        <taxon>Spiralia</taxon>
        <taxon>Lophotrochozoa</taxon>
        <taxon>Mollusca</taxon>
        <taxon>Bivalvia</taxon>
        <taxon>Autobranchia</taxon>
        <taxon>Pteriomorphia</taxon>
        <taxon>Ostreida</taxon>
        <taxon>Ostreoidea</taxon>
        <taxon>Ostreidae</taxon>
        <taxon>Magallana</taxon>
    </lineage>
</organism>
<evidence type="ECO:0000256" key="1">
    <source>
        <dbReference type="ARBA" id="ARBA00004613"/>
    </source>
</evidence>
<accession>K1QU05</accession>
<evidence type="ECO:0000259" key="3">
    <source>
        <dbReference type="PROSITE" id="PS50871"/>
    </source>
</evidence>
<dbReference type="GO" id="GO:0005581">
    <property type="term" value="C:collagen trimer"/>
    <property type="evidence" value="ECO:0007669"/>
    <property type="project" value="UniProtKB-KW"/>
</dbReference>
<dbReference type="HOGENOM" id="CLU_439583_0_0_1"/>
<feature type="domain" description="C1q" evidence="3">
    <location>
        <begin position="494"/>
        <end position="622"/>
    </location>
</feature>
<sequence>MEFTMSNLGRELLYGNPLDPTHSHSQNKSVPGWLVLFVVFFSTNKIVYGLMCLRCSDVTEPRLCNKIERCQDGEVCAVQQYRADNGDIGYWTGCYPKQECAAVDNRTVVSTKRSQYIDGVVQCRDCCTSDICNAYGCGSPKYPATRGPICFDCENVSDPRDCHTVTPCNLNQKCFIHEKSVFGKRYFTSKCESIMGCLPHFTGPVVGRRRDLSGLCIHCCDGDLCNADCSTASNATVNNVNKPATSMPDHVAFHAVAYSPTNNAVVIFDHVITNVGGGYDNTTGVFTVPTPGLYVFSWTIETYRQRTEAVLLVNGVQQALSRADQASSYYDTTTSFAVQNLTLNDKVKVKVILGRSEPRHTIFSGWKINNTDDTAFSASLSREVTGSTIIFNNETLDTDSAYSTSTGRFVAPRSGLYVFMMSAVIYGNHEYTCDFSFSNGNDQPEIWVDSASGLYDSASYMTFGWLNSGDYVYTHASRMTTSSVFAGWQLVDDANVSKVRYPAFLAHLSGDTTRSPIVFNRVHSGYHHGYSTSTGKFTADRDGVYVFLHNIEAAGSVVNTALAVNGNVKVETRSDGRHSGYDDTSAVTVLELASGDQVYVNIQSGGADDGQTLFFGILLFEL</sequence>
<dbReference type="Gene3D" id="2.60.120.40">
    <property type="match status" value="3"/>
</dbReference>
<dbReference type="InterPro" id="IPR050392">
    <property type="entry name" value="Collagen/C1q_domain"/>
</dbReference>
<protein>
    <submittedName>
        <fullName evidence="4">Hibernation-associated plasma protein HP-27</fullName>
    </submittedName>
</protein>
<dbReference type="PANTHER" id="PTHR15427">
    <property type="entry name" value="EMILIN ELASTIN MICROFIBRIL INTERFACE-LOCATED PROTEIN ELASTIN MICROFIBRIL INTERFACER"/>
    <property type="match status" value="1"/>
</dbReference>
<dbReference type="CDD" id="cd00117">
    <property type="entry name" value="TFP"/>
    <property type="match status" value="1"/>
</dbReference>
<dbReference type="InterPro" id="IPR001073">
    <property type="entry name" value="C1q_dom"/>
</dbReference>
<dbReference type="Pfam" id="PF00021">
    <property type="entry name" value="UPAR_LY6"/>
    <property type="match status" value="2"/>
</dbReference>
<dbReference type="SUPFAM" id="SSF57302">
    <property type="entry name" value="Snake toxin-like"/>
    <property type="match status" value="1"/>
</dbReference>
<dbReference type="PROSITE" id="PS50871">
    <property type="entry name" value="C1Q"/>
    <property type="match status" value="2"/>
</dbReference>
<dbReference type="SUPFAM" id="SSF49842">
    <property type="entry name" value="TNF-like"/>
    <property type="match status" value="3"/>
</dbReference>
<keyword evidence="2" id="KW-0964">Secreted</keyword>
<dbReference type="InParanoid" id="K1QU05"/>
<name>K1QU05_MAGGI</name>
<dbReference type="Pfam" id="PF00386">
    <property type="entry name" value="C1q"/>
    <property type="match status" value="3"/>
</dbReference>
<proteinExistence type="predicted"/>
<gene>
    <name evidence="4" type="ORF">CGI_10012232</name>
</gene>
<dbReference type="AlphaFoldDB" id="K1QU05"/>